<keyword evidence="7 12" id="KW-0653">Protein transport</keyword>
<evidence type="ECO:0000256" key="3">
    <source>
        <dbReference type="ARBA" id="ARBA00017876"/>
    </source>
</evidence>
<keyword evidence="6 12" id="KW-0812">Transmembrane</keyword>
<keyword evidence="10 12" id="KW-0472">Membrane</keyword>
<dbReference type="GO" id="GO:0043952">
    <property type="term" value="P:protein transport by the Sec complex"/>
    <property type="evidence" value="ECO:0007669"/>
    <property type="project" value="TreeGrafter"/>
</dbReference>
<evidence type="ECO:0000313" key="14">
    <source>
        <dbReference type="EMBL" id="QNT78712.1"/>
    </source>
</evidence>
<evidence type="ECO:0000256" key="6">
    <source>
        <dbReference type="ARBA" id="ARBA00022692"/>
    </source>
</evidence>
<reference evidence="14 15" key="1">
    <citation type="submission" date="2020-08" db="EMBL/GenBank/DDBJ databases">
        <title>Complete genome sequence of Entomobacter blattae G55GP.</title>
        <authorList>
            <person name="Poehlein A."/>
            <person name="Guzman J."/>
            <person name="Daniel R."/>
            <person name="Vilcinskas A."/>
        </authorList>
    </citation>
    <scope>NUCLEOTIDE SEQUENCE [LARGE SCALE GENOMIC DNA]</scope>
    <source>
        <strain evidence="14 15">G55GP</strain>
    </source>
</reference>
<comment type="similarity">
    <text evidence="2 12">Belongs to the SecG family.</text>
</comment>
<evidence type="ECO:0000256" key="13">
    <source>
        <dbReference type="SAM" id="MobiDB-lite"/>
    </source>
</evidence>
<keyword evidence="15" id="KW-1185">Reference proteome</keyword>
<dbReference type="PRINTS" id="PR01651">
    <property type="entry name" value="SECGEXPORT"/>
</dbReference>
<evidence type="ECO:0000256" key="11">
    <source>
        <dbReference type="ARBA" id="ARBA00025182"/>
    </source>
</evidence>
<dbReference type="GO" id="GO:0009306">
    <property type="term" value="P:protein secretion"/>
    <property type="evidence" value="ECO:0007669"/>
    <property type="project" value="UniProtKB-UniRule"/>
</dbReference>
<evidence type="ECO:0000256" key="10">
    <source>
        <dbReference type="ARBA" id="ARBA00023136"/>
    </source>
</evidence>
<protein>
    <recommendedName>
        <fullName evidence="3 12">Protein-export membrane protein SecG</fullName>
    </recommendedName>
</protein>
<dbReference type="Proteomes" id="UP000516349">
    <property type="component" value="Chromosome"/>
</dbReference>
<keyword evidence="5 12" id="KW-1003">Cell membrane</keyword>
<evidence type="ECO:0000256" key="4">
    <source>
        <dbReference type="ARBA" id="ARBA00022448"/>
    </source>
</evidence>
<evidence type="ECO:0000313" key="15">
    <source>
        <dbReference type="Proteomes" id="UP000516349"/>
    </source>
</evidence>
<evidence type="ECO:0000256" key="2">
    <source>
        <dbReference type="ARBA" id="ARBA00008445"/>
    </source>
</evidence>
<dbReference type="InterPro" id="IPR004692">
    <property type="entry name" value="SecG"/>
</dbReference>
<keyword evidence="4 12" id="KW-0813">Transport</keyword>
<dbReference type="Pfam" id="PF03840">
    <property type="entry name" value="SecG"/>
    <property type="match status" value="1"/>
</dbReference>
<organism evidence="14 15">
    <name type="scientific">Entomobacter blattae</name>
    <dbReference type="NCBI Taxonomy" id="2762277"/>
    <lineage>
        <taxon>Bacteria</taxon>
        <taxon>Pseudomonadati</taxon>
        <taxon>Pseudomonadota</taxon>
        <taxon>Alphaproteobacteria</taxon>
        <taxon>Acetobacterales</taxon>
        <taxon>Acetobacteraceae</taxon>
        <taxon>Entomobacter</taxon>
    </lineage>
</organism>
<dbReference type="NCBIfam" id="TIGR00810">
    <property type="entry name" value="secG"/>
    <property type="match status" value="1"/>
</dbReference>
<dbReference type="RefSeq" id="WP_203412952.1">
    <property type="nucleotide sequence ID" value="NZ_CP060244.1"/>
</dbReference>
<comment type="subcellular location">
    <subcellularLocation>
        <location evidence="1 12">Cell membrane</location>
        <topology evidence="1 12">Multi-pass membrane protein</topology>
    </subcellularLocation>
</comment>
<evidence type="ECO:0000256" key="1">
    <source>
        <dbReference type="ARBA" id="ARBA00004651"/>
    </source>
</evidence>
<keyword evidence="8 12" id="KW-1133">Transmembrane helix</keyword>
<dbReference type="PANTHER" id="PTHR34182">
    <property type="entry name" value="PROTEIN-EXPORT MEMBRANE PROTEIN SECG"/>
    <property type="match status" value="1"/>
</dbReference>
<accession>A0A7H1NSF2</accession>
<evidence type="ECO:0000256" key="12">
    <source>
        <dbReference type="RuleBase" id="RU365087"/>
    </source>
</evidence>
<dbReference type="GO" id="GO:0065002">
    <property type="term" value="P:intracellular protein transmembrane transport"/>
    <property type="evidence" value="ECO:0007669"/>
    <property type="project" value="TreeGrafter"/>
</dbReference>
<evidence type="ECO:0000256" key="9">
    <source>
        <dbReference type="ARBA" id="ARBA00023010"/>
    </source>
</evidence>
<comment type="function">
    <text evidence="11 12">Involved in protein export. Participates in an early event of protein translocation.</text>
</comment>
<dbReference type="GO" id="GO:0005886">
    <property type="term" value="C:plasma membrane"/>
    <property type="evidence" value="ECO:0007669"/>
    <property type="project" value="UniProtKB-SubCell"/>
</dbReference>
<dbReference type="KEGG" id="ebla:JGUZn3_14890"/>
<dbReference type="AlphaFoldDB" id="A0A7H1NSF2"/>
<evidence type="ECO:0000256" key="5">
    <source>
        <dbReference type="ARBA" id="ARBA00022475"/>
    </source>
</evidence>
<proteinExistence type="inferred from homology"/>
<gene>
    <name evidence="14" type="primary">secG</name>
    <name evidence="14" type="ORF">JGUZn3_14890</name>
</gene>
<dbReference type="PANTHER" id="PTHR34182:SF1">
    <property type="entry name" value="PROTEIN-EXPORT MEMBRANE PROTEIN SECG"/>
    <property type="match status" value="1"/>
</dbReference>
<name>A0A7H1NSF2_9PROT</name>
<feature type="region of interest" description="Disordered" evidence="13">
    <location>
        <begin position="88"/>
        <end position="120"/>
    </location>
</feature>
<sequence>MITFLLILHLLVTLSLIAVVLIQRSEGGGLGIGSGQGLGSFMTGRGTANLLTRSTAILAALFMILSLALAIVNKGGIHGGNHDVLAHPDLPALPAPLPNQPPAPAAAPHTQLPQQQPPHK</sequence>
<keyword evidence="9 12" id="KW-0811">Translocation</keyword>
<evidence type="ECO:0000256" key="8">
    <source>
        <dbReference type="ARBA" id="ARBA00022989"/>
    </source>
</evidence>
<evidence type="ECO:0000256" key="7">
    <source>
        <dbReference type="ARBA" id="ARBA00022927"/>
    </source>
</evidence>
<feature type="compositionally biased region" description="Pro residues" evidence="13">
    <location>
        <begin position="91"/>
        <end position="105"/>
    </location>
</feature>
<dbReference type="GO" id="GO:0015450">
    <property type="term" value="F:protein-transporting ATPase activity"/>
    <property type="evidence" value="ECO:0007669"/>
    <property type="project" value="UniProtKB-UniRule"/>
</dbReference>
<feature type="transmembrane region" description="Helical" evidence="12">
    <location>
        <begin position="51"/>
        <end position="72"/>
    </location>
</feature>
<comment type="caution">
    <text evidence="12">Lacks conserved residue(s) required for the propagation of feature annotation.</text>
</comment>
<dbReference type="EMBL" id="CP060244">
    <property type="protein sequence ID" value="QNT78712.1"/>
    <property type="molecule type" value="Genomic_DNA"/>
</dbReference>